<feature type="coiled-coil region" evidence="11">
    <location>
        <begin position="165"/>
        <end position="207"/>
    </location>
</feature>
<feature type="domain" description="Growth arrest-specific protein 8" evidence="13">
    <location>
        <begin position="222"/>
        <end position="421"/>
    </location>
</feature>
<evidence type="ECO:0000313" key="15">
    <source>
        <dbReference type="EMBL" id="SPR00670.1"/>
    </source>
</evidence>
<keyword evidence="15" id="KW-0496">Mitochondrion</keyword>
<evidence type="ECO:0000256" key="12">
    <source>
        <dbReference type="SAM" id="MobiDB-lite"/>
    </source>
</evidence>
<protein>
    <recommendedName>
        <fullName evidence="13">Growth arrest-specific protein 8 domain-containing protein</fullName>
    </recommendedName>
</protein>
<dbReference type="AlphaFoldDB" id="A0A0G4INM1"/>
<dbReference type="STRING" id="37360.A0A0G4INM1"/>
<reference evidence="15 17" key="2">
    <citation type="submission" date="2018-03" db="EMBL/GenBank/DDBJ databases">
        <authorList>
            <person name="Fogelqvist J."/>
        </authorList>
    </citation>
    <scope>NUCLEOTIDE SEQUENCE [LARGE SCALE GENOMIC DNA]</scope>
</reference>
<keyword evidence="6" id="KW-0282">Flagellum</keyword>
<dbReference type="EMBL" id="CDSF01000076">
    <property type="protein sequence ID" value="CEO96792.1"/>
    <property type="molecule type" value="Genomic_DNA"/>
</dbReference>
<keyword evidence="5" id="KW-0493">Microtubule</keyword>
<feature type="compositionally biased region" description="Basic residues" evidence="12">
    <location>
        <begin position="1"/>
        <end position="11"/>
    </location>
</feature>
<feature type="coiled-coil region" evidence="11">
    <location>
        <begin position="29"/>
        <end position="91"/>
    </location>
</feature>
<keyword evidence="7 11" id="KW-0175">Coiled coil</keyword>
<dbReference type="OrthoDB" id="767661at2759"/>
<dbReference type="PANTHER" id="PTHR31543:SF0">
    <property type="entry name" value="DYNEIN REGULATORY COMPLEX SUBUNIT 4"/>
    <property type="match status" value="1"/>
</dbReference>
<evidence type="ECO:0000256" key="5">
    <source>
        <dbReference type="ARBA" id="ARBA00022701"/>
    </source>
</evidence>
<keyword evidence="9" id="KW-0206">Cytoskeleton</keyword>
<evidence type="ECO:0000256" key="2">
    <source>
        <dbReference type="ARBA" id="ARBA00004245"/>
    </source>
</evidence>
<feature type="compositionally biased region" description="Basic and acidic residues" evidence="12">
    <location>
        <begin position="122"/>
        <end position="136"/>
    </location>
</feature>
<dbReference type="InterPro" id="IPR039308">
    <property type="entry name" value="GAS8"/>
</dbReference>
<dbReference type="Pfam" id="PF13851">
    <property type="entry name" value="GAS"/>
    <property type="match status" value="1"/>
</dbReference>
<dbReference type="EMBL" id="OVEO01000015">
    <property type="protein sequence ID" value="SPR00670.1"/>
    <property type="molecule type" value="Genomic_DNA"/>
</dbReference>
<reference evidence="14 16" key="1">
    <citation type="submission" date="2015-02" db="EMBL/GenBank/DDBJ databases">
        <authorList>
            <person name="Chooi Y.-H."/>
        </authorList>
    </citation>
    <scope>NUCLEOTIDE SEQUENCE [LARGE SCALE GENOMIC DNA]</scope>
    <source>
        <strain evidence="14">E3</strain>
    </source>
</reference>
<dbReference type="GO" id="GO:0031267">
    <property type="term" value="F:small GTPase binding"/>
    <property type="evidence" value="ECO:0007669"/>
    <property type="project" value="InterPro"/>
</dbReference>
<evidence type="ECO:0000313" key="17">
    <source>
        <dbReference type="Proteomes" id="UP000290189"/>
    </source>
</evidence>
<dbReference type="GO" id="GO:0005794">
    <property type="term" value="C:Golgi apparatus"/>
    <property type="evidence" value="ECO:0007669"/>
    <property type="project" value="TreeGrafter"/>
</dbReference>
<feature type="region of interest" description="Disordered" evidence="12">
    <location>
        <begin position="117"/>
        <end position="136"/>
    </location>
</feature>
<evidence type="ECO:0000256" key="6">
    <source>
        <dbReference type="ARBA" id="ARBA00022846"/>
    </source>
</evidence>
<dbReference type="Proteomes" id="UP000290189">
    <property type="component" value="Unassembled WGS sequence"/>
</dbReference>
<evidence type="ECO:0000256" key="8">
    <source>
        <dbReference type="ARBA" id="ARBA00023069"/>
    </source>
</evidence>
<dbReference type="GO" id="GO:0005874">
    <property type="term" value="C:microtubule"/>
    <property type="evidence" value="ECO:0007669"/>
    <property type="project" value="UniProtKB-KW"/>
</dbReference>
<evidence type="ECO:0000256" key="1">
    <source>
        <dbReference type="ARBA" id="ARBA00004230"/>
    </source>
</evidence>
<keyword evidence="4" id="KW-0963">Cytoplasm</keyword>
<evidence type="ECO:0000256" key="10">
    <source>
        <dbReference type="ARBA" id="ARBA00023273"/>
    </source>
</evidence>
<dbReference type="OMA" id="MELTNHY"/>
<feature type="region of interest" description="Disordered" evidence="12">
    <location>
        <begin position="1"/>
        <end position="24"/>
    </location>
</feature>
<geneLocation type="mitochondrion" evidence="15"/>
<dbReference type="Proteomes" id="UP000039324">
    <property type="component" value="Unassembled WGS sequence"/>
</dbReference>
<comment type="subcellular location">
    <subcellularLocation>
        <location evidence="1">Cell projection</location>
        <location evidence="1">Cilium</location>
        <location evidence="1">Flagellum</location>
    </subcellularLocation>
    <subcellularLocation>
        <location evidence="2">Cytoplasm</location>
        <location evidence="2">Cytoskeleton</location>
    </subcellularLocation>
</comment>
<dbReference type="GO" id="GO:0048870">
    <property type="term" value="P:cell motility"/>
    <property type="evidence" value="ECO:0007669"/>
    <property type="project" value="InterPro"/>
</dbReference>
<dbReference type="GO" id="GO:0031514">
    <property type="term" value="C:motile cilium"/>
    <property type="evidence" value="ECO:0007669"/>
    <property type="project" value="UniProtKB-SubCell"/>
</dbReference>
<evidence type="ECO:0000259" key="13">
    <source>
        <dbReference type="Pfam" id="PF13851"/>
    </source>
</evidence>
<dbReference type="InterPro" id="IPR025593">
    <property type="entry name" value="GAS8_dom"/>
</dbReference>
<keyword evidence="10" id="KW-0966">Cell projection</keyword>
<evidence type="ECO:0000256" key="11">
    <source>
        <dbReference type="SAM" id="Coils"/>
    </source>
</evidence>
<evidence type="ECO:0000256" key="7">
    <source>
        <dbReference type="ARBA" id="ARBA00023054"/>
    </source>
</evidence>
<sequence length="471" mass="54305">MSSKKGKKGKKAKEPEEKAAPDQYDMMDSDQLKMAIVEMTARLKEFKNQRISFQIERDQVQQFLDIAHDEVKLKEAALENIESEMEKKQEMHLNDIRWYMSKVTHLELDHQNSLNLIEQESETTRKNEAERSDGRRAQLRAQHDELVAKINEEGVAHEQAIRSLLGLQQKEIRKLNQEFEKQSNQLANRYQAKLAQLSADLDLQRKMEIHEIEERMNTHINDLMQNHEKSFNEMRDYYNSITRDNLALINSLKDELGELKSKAIINERTIEEIGHENRKLSEPLTQTQNELKDLKAKLASYHKEKHSLKLAKIRAAQLDAQLKRETAQMEVLTSSVNEIQNDRDRLYAQFESIISSVQTKAVDKSSALEKQLDKFIERFTRKSNQFNEVVSAANLDNKVVGELTNKLDAVLDSKNAQIKQLALQIAQATKAHDNLVRIYNAKLPELGIPVKGIDIALLGEPQRPGEQTIEP</sequence>
<dbReference type="PANTHER" id="PTHR31543">
    <property type="entry name" value="DYNEIN REGULATORY COMPLEX SUBUNIT 4"/>
    <property type="match status" value="1"/>
</dbReference>
<name>A0A0G4INM1_PLABS</name>
<feature type="coiled-coil region" evidence="11">
    <location>
        <begin position="284"/>
        <end position="342"/>
    </location>
</feature>
<accession>A0A0G4INM1</accession>
<comment type="similarity">
    <text evidence="3">Belongs to the DRC4 family.</text>
</comment>
<keyword evidence="8" id="KW-0969">Cilium</keyword>
<evidence type="ECO:0000256" key="3">
    <source>
        <dbReference type="ARBA" id="ARBA00009859"/>
    </source>
</evidence>
<evidence type="ECO:0000256" key="4">
    <source>
        <dbReference type="ARBA" id="ARBA00022490"/>
    </source>
</evidence>
<evidence type="ECO:0000256" key="9">
    <source>
        <dbReference type="ARBA" id="ARBA00023212"/>
    </source>
</evidence>
<dbReference type="GO" id="GO:0008017">
    <property type="term" value="F:microtubule binding"/>
    <property type="evidence" value="ECO:0007669"/>
    <property type="project" value="InterPro"/>
</dbReference>
<gene>
    <name evidence="14" type="ORF">PBRA_005396</name>
    <name evidence="15" type="ORF">PLBR_LOCUS7885</name>
</gene>
<evidence type="ECO:0000313" key="14">
    <source>
        <dbReference type="EMBL" id="CEO96792.1"/>
    </source>
</evidence>
<keyword evidence="16" id="KW-1185">Reference proteome</keyword>
<evidence type="ECO:0000313" key="16">
    <source>
        <dbReference type="Proteomes" id="UP000039324"/>
    </source>
</evidence>
<organism evidence="14 16">
    <name type="scientific">Plasmodiophora brassicae</name>
    <name type="common">Clubroot disease agent</name>
    <dbReference type="NCBI Taxonomy" id="37360"/>
    <lineage>
        <taxon>Eukaryota</taxon>
        <taxon>Sar</taxon>
        <taxon>Rhizaria</taxon>
        <taxon>Endomyxa</taxon>
        <taxon>Phytomyxea</taxon>
        <taxon>Plasmodiophorida</taxon>
        <taxon>Plasmodiophoridae</taxon>
        <taxon>Plasmodiophora</taxon>
    </lineage>
</organism>
<proteinExistence type="inferred from homology"/>